<dbReference type="Pfam" id="PF07690">
    <property type="entry name" value="MFS_1"/>
    <property type="match status" value="1"/>
</dbReference>
<dbReference type="PANTHER" id="PTHR23501">
    <property type="entry name" value="MAJOR FACILITATOR SUPERFAMILY"/>
    <property type="match status" value="1"/>
</dbReference>
<evidence type="ECO:0000256" key="4">
    <source>
        <dbReference type="ARBA" id="ARBA00022692"/>
    </source>
</evidence>
<dbReference type="SUPFAM" id="SSF103473">
    <property type="entry name" value="MFS general substrate transporter"/>
    <property type="match status" value="2"/>
</dbReference>
<evidence type="ECO:0000256" key="3">
    <source>
        <dbReference type="ARBA" id="ARBA00022448"/>
    </source>
</evidence>
<evidence type="ECO:0000256" key="8">
    <source>
        <dbReference type="SAM" id="Phobius"/>
    </source>
</evidence>
<keyword evidence="3" id="KW-0813">Transport</keyword>
<evidence type="ECO:0000256" key="2">
    <source>
        <dbReference type="ARBA" id="ARBA00007520"/>
    </source>
</evidence>
<dbReference type="GO" id="GO:0005886">
    <property type="term" value="C:plasma membrane"/>
    <property type="evidence" value="ECO:0007669"/>
    <property type="project" value="TreeGrafter"/>
</dbReference>
<feature type="transmembrane region" description="Helical" evidence="8">
    <location>
        <begin position="108"/>
        <end position="125"/>
    </location>
</feature>
<organism evidence="10 11">
    <name type="scientific">Cochliobolus sativus</name>
    <name type="common">Common root rot and spot blotch fungus</name>
    <name type="synonym">Bipolaris sorokiniana</name>
    <dbReference type="NCBI Taxonomy" id="45130"/>
    <lineage>
        <taxon>Eukaryota</taxon>
        <taxon>Fungi</taxon>
        <taxon>Dikarya</taxon>
        <taxon>Ascomycota</taxon>
        <taxon>Pezizomycotina</taxon>
        <taxon>Dothideomycetes</taxon>
        <taxon>Pleosporomycetidae</taxon>
        <taxon>Pleosporales</taxon>
        <taxon>Pleosporineae</taxon>
        <taxon>Pleosporaceae</taxon>
        <taxon>Bipolaris</taxon>
    </lineage>
</organism>
<protein>
    <recommendedName>
        <fullName evidence="9">Major facilitator superfamily (MFS) profile domain-containing protein</fullName>
    </recommendedName>
</protein>
<feature type="transmembrane region" description="Helical" evidence="8">
    <location>
        <begin position="336"/>
        <end position="359"/>
    </location>
</feature>
<feature type="domain" description="Major facilitator superfamily (MFS) profile" evidence="9">
    <location>
        <begin position="73"/>
        <end position="567"/>
    </location>
</feature>
<name>A0A8H6E0A4_COCSA</name>
<feature type="compositionally biased region" description="Low complexity" evidence="7">
    <location>
        <begin position="10"/>
        <end position="20"/>
    </location>
</feature>
<feature type="transmembrane region" description="Helical" evidence="8">
    <location>
        <begin position="167"/>
        <end position="188"/>
    </location>
</feature>
<evidence type="ECO:0000256" key="1">
    <source>
        <dbReference type="ARBA" id="ARBA00004141"/>
    </source>
</evidence>
<evidence type="ECO:0000256" key="6">
    <source>
        <dbReference type="ARBA" id="ARBA00023136"/>
    </source>
</evidence>
<dbReference type="PANTHER" id="PTHR23501:SF12">
    <property type="entry name" value="MAJOR FACILITATOR SUPERFAMILY (MFS) PROFILE DOMAIN-CONTAINING PROTEIN-RELATED"/>
    <property type="match status" value="1"/>
</dbReference>
<feature type="transmembrane region" description="Helical" evidence="8">
    <location>
        <begin position="464"/>
        <end position="485"/>
    </location>
</feature>
<feature type="transmembrane region" description="Helical" evidence="8">
    <location>
        <begin position="403"/>
        <end position="421"/>
    </location>
</feature>
<proteinExistence type="inferred from homology"/>
<feature type="transmembrane region" description="Helical" evidence="8">
    <location>
        <begin position="267"/>
        <end position="289"/>
    </location>
</feature>
<feature type="compositionally biased region" description="Polar residues" evidence="7">
    <location>
        <begin position="26"/>
        <end position="41"/>
    </location>
</feature>
<comment type="similarity">
    <text evidence="2">Belongs to the major facilitator superfamily. TCR/Tet family.</text>
</comment>
<keyword evidence="6 8" id="KW-0472">Membrane</keyword>
<dbReference type="Proteomes" id="UP000624244">
    <property type="component" value="Unassembled WGS sequence"/>
</dbReference>
<dbReference type="InterPro" id="IPR020846">
    <property type="entry name" value="MFS_dom"/>
</dbReference>
<dbReference type="GO" id="GO:0022857">
    <property type="term" value="F:transmembrane transporter activity"/>
    <property type="evidence" value="ECO:0007669"/>
    <property type="project" value="InterPro"/>
</dbReference>
<feature type="region of interest" description="Disordered" evidence="7">
    <location>
        <begin position="1"/>
        <end position="60"/>
    </location>
</feature>
<feature type="transmembrane region" description="Helical" evidence="8">
    <location>
        <begin position="227"/>
        <end position="247"/>
    </location>
</feature>
<accession>A0A8H6E0A4</accession>
<feature type="transmembrane region" description="Helical" evidence="8">
    <location>
        <begin position="433"/>
        <end position="452"/>
    </location>
</feature>
<feature type="transmembrane region" description="Helical" evidence="8">
    <location>
        <begin position="379"/>
        <end position="396"/>
    </location>
</feature>
<dbReference type="AlphaFoldDB" id="A0A8H6E0A4"/>
<feature type="transmembrane region" description="Helical" evidence="8">
    <location>
        <begin position="544"/>
        <end position="564"/>
    </location>
</feature>
<feature type="transmembrane region" description="Helical" evidence="8">
    <location>
        <begin position="295"/>
        <end position="315"/>
    </location>
</feature>
<evidence type="ECO:0000313" key="11">
    <source>
        <dbReference type="Proteomes" id="UP000624244"/>
    </source>
</evidence>
<dbReference type="EMBL" id="WNKQ01000001">
    <property type="protein sequence ID" value="KAF5854103.1"/>
    <property type="molecule type" value="Genomic_DNA"/>
</dbReference>
<dbReference type="InterPro" id="IPR011701">
    <property type="entry name" value="MFS"/>
</dbReference>
<gene>
    <name evidence="10" type="ORF">GGP41_006920</name>
</gene>
<dbReference type="Gene3D" id="1.20.1250.20">
    <property type="entry name" value="MFS general substrate transporter like domains"/>
    <property type="match status" value="2"/>
</dbReference>
<evidence type="ECO:0000256" key="7">
    <source>
        <dbReference type="SAM" id="MobiDB-lite"/>
    </source>
</evidence>
<dbReference type="FunFam" id="1.20.1250.20:FF:000429">
    <property type="entry name" value="MFS drug efflux transporter, putative"/>
    <property type="match status" value="1"/>
</dbReference>
<keyword evidence="4 8" id="KW-0812">Transmembrane</keyword>
<feature type="transmembrane region" description="Helical" evidence="8">
    <location>
        <begin position="137"/>
        <end position="155"/>
    </location>
</feature>
<comment type="caution">
    <text evidence="10">The sequence shown here is derived from an EMBL/GenBank/DDBJ whole genome shotgun (WGS) entry which is preliminary data.</text>
</comment>
<comment type="subcellular location">
    <subcellularLocation>
        <location evidence="1">Membrane</location>
        <topology evidence="1">Multi-pass membrane protein</topology>
    </subcellularLocation>
</comment>
<evidence type="ECO:0000313" key="10">
    <source>
        <dbReference type="EMBL" id="KAF5854103.1"/>
    </source>
</evidence>
<keyword evidence="5 8" id="KW-1133">Transmembrane helix</keyword>
<dbReference type="PROSITE" id="PS50850">
    <property type="entry name" value="MFS"/>
    <property type="match status" value="1"/>
</dbReference>
<feature type="transmembrane region" description="Helical" evidence="8">
    <location>
        <begin position="70"/>
        <end position="88"/>
    </location>
</feature>
<evidence type="ECO:0000259" key="9">
    <source>
        <dbReference type="PROSITE" id="PS50850"/>
    </source>
</evidence>
<feature type="transmembrane region" description="Helical" evidence="8">
    <location>
        <begin position="195"/>
        <end position="215"/>
    </location>
</feature>
<reference evidence="10" key="1">
    <citation type="submission" date="2019-11" db="EMBL/GenBank/DDBJ databases">
        <title>Bipolaris sorokiniana Genome sequencing.</title>
        <authorList>
            <person name="Wang H."/>
        </authorList>
    </citation>
    <scope>NUCLEOTIDE SEQUENCE</scope>
</reference>
<evidence type="ECO:0000256" key="5">
    <source>
        <dbReference type="ARBA" id="ARBA00022989"/>
    </source>
</evidence>
<dbReference type="InterPro" id="IPR036259">
    <property type="entry name" value="MFS_trans_sf"/>
</dbReference>
<sequence length="576" mass="62452">MSASSEKYASTSTPDTSPSPKRSLDNGAQMNDTQPRRSQSPVLDEKPPETTEPTGDGGPEYERKIHGIKWVMTVAAVLSCVFLFALDTTVVADIQPNVIASLGEFEKYPWLATAYALPATAFALIQSKMYGAFDIKWLYFGYVVCFEVGSAISAASPTMNSLIVGRMIAGIGGCGIYVGSLTFFSVVTTPKERPLYISLISPTWGIGTALGPIVGGGFAESSLGWRWGFYINLLIFALAGPVLVFILPSIDFAKGQSAKQRLDKVDWLGLGVWTGWCVSFFMAVTYGGTLFEWDSYSMIILWVFVGVLAIAFYLTHKFHPFIDVENRLYPSHLLRNFKLGILQFATFAAAAAVYIPIYYIPLFFQFAKGESPVDAAVKLLPFVFMVSFMAIMNGFFMSKWGYYMPWFLVGSLLAVVGGALMYTVDVGTSVSAIYGYSVVLGIGGGCYMIAAFGCISDVVEPKDVFNAIGVISLMQCIGITLFPALSGNVFQNVGREVIVPFLPSDFTGNPRAILAGSSSPEWKSFSPDVQFRLANVINDAMRNVYIMTIIASGITALLSPFLGFRKVGGGQVAAMA</sequence>